<sequence>MHHEIEIILGLLLAVAALAVVAQRLAVPYPILLVIGGLVLGFIPGLPHVELNPELVFVLFLPPLLNSAAWYTSWRDFRFNLRPILLLAIGLVLATTFAVAAVAHLAIGGVTWATGFVLGAIVSPPDAVAATAITQRLNVPRRVVTVLEGESLINDATGLVAYRFAVAAVATGAFSLWEAGLRFFLMAIGGVLIGLAMGWIVVKIHSLMDDSLVEITSSILMCFLTYILAERLGVSGVLAVVTLGLYHRRKSPEVLSPRTRIQTIAVWDLIVFLLNGLIFILIGLQLPTILEEISEYSLATLVWYGILVSVVAIAVRLLWVYPAAYIPRFLNPKLRERDPYPSWRLLLLISWAGMRGVVSLAAALALPLTINNGAPFPNRDLILFLTFCVILVTLVLQGLTLPLLIRWLKIEDEDNIEREEMEGRLRAAEAALDRLDELLTKDCGQTEAELIQWLRTQYDQRIRSISACCVAIDMGSRERLTAFRRLQHEMLSAERRTAIQLRNQGAINDEVLHRIERDLDLEETRLGK</sequence>
<dbReference type="NCBIfam" id="TIGR00831">
    <property type="entry name" value="a_cpa1"/>
    <property type="match status" value="1"/>
</dbReference>
<keyword evidence="10" id="KW-0050">Antiport</keyword>
<accession>A0AB37U8Z7</accession>
<dbReference type="EMBL" id="RSCK01000157">
    <property type="protein sequence ID" value="RUS98693.1"/>
    <property type="molecule type" value="Genomic_DNA"/>
</dbReference>
<keyword evidence="13" id="KW-1185">Reference proteome</keyword>
<comment type="caution">
    <text evidence="12">The sequence shown here is derived from an EMBL/GenBank/DDBJ whole genome shotgun (WGS) entry which is preliminary data.</text>
</comment>
<feature type="transmembrane region" description="Helical" evidence="10">
    <location>
        <begin position="266"/>
        <end position="289"/>
    </location>
</feature>
<feature type="transmembrane region" description="Helical" evidence="10">
    <location>
        <begin position="84"/>
        <end position="107"/>
    </location>
</feature>
<keyword evidence="8 10" id="KW-0472">Membrane</keyword>
<dbReference type="GO" id="GO:0005886">
    <property type="term" value="C:plasma membrane"/>
    <property type="evidence" value="ECO:0007669"/>
    <property type="project" value="UniProtKB-SubCell"/>
</dbReference>
<evidence type="ECO:0000256" key="6">
    <source>
        <dbReference type="ARBA" id="ARBA00023053"/>
    </source>
</evidence>
<evidence type="ECO:0000256" key="10">
    <source>
        <dbReference type="RuleBase" id="RU366002"/>
    </source>
</evidence>
<organism evidence="12 13">
    <name type="scientific">Chroococcidiopsis cubana SAG 39.79</name>
    <dbReference type="NCBI Taxonomy" id="388085"/>
    <lineage>
        <taxon>Bacteria</taxon>
        <taxon>Bacillati</taxon>
        <taxon>Cyanobacteriota</taxon>
        <taxon>Cyanophyceae</taxon>
        <taxon>Chroococcidiopsidales</taxon>
        <taxon>Chroococcidiopsidaceae</taxon>
        <taxon>Chroococcidiopsis</taxon>
    </lineage>
</organism>
<feature type="transmembrane region" description="Helical" evidence="10">
    <location>
        <begin position="160"/>
        <end position="177"/>
    </location>
</feature>
<evidence type="ECO:0000256" key="1">
    <source>
        <dbReference type="ARBA" id="ARBA00004651"/>
    </source>
</evidence>
<keyword evidence="4 10" id="KW-0812">Transmembrane</keyword>
<feature type="transmembrane region" description="Helical" evidence="10">
    <location>
        <begin position="301"/>
        <end position="324"/>
    </location>
</feature>
<evidence type="ECO:0000256" key="9">
    <source>
        <dbReference type="ARBA" id="ARBA00023201"/>
    </source>
</evidence>
<evidence type="ECO:0000256" key="4">
    <source>
        <dbReference type="ARBA" id="ARBA00022692"/>
    </source>
</evidence>
<evidence type="ECO:0000313" key="12">
    <source>
        <dbReference type="EMBL" id="RUS98693.1"/>
    </source>
</evidence>
<evidence type="ECO:0000256" key="2">
    <source>
        <dbReference type="ARBA" id="ARBA00022448"/>
    </source>
</evidence>
<keyword evidence="9 10" id="KW-0739">Sodium transport</keyword>
<gene>
    <name evidence="12" type="ORF">DSM107010_69090</name>
</gene>
<feature type="domain" description="Cation/H+ exchanger transmembrane" evidence="11">
    <location>
        <begin position="13"/>
        <end position="407"/>
    </location>
</feature>
<dbReference type="PANTHER" id="PTHR10110:SF86">
    <property type="entry name" value="SODIUM_HYDROGEN EXCHANGER 7"/>
    <property type="match status" value="1"/>
</dbReference>
<dbReference type="Gene3D" id="6.10.140.1330">
    <property type="match status" value="1"/>
</dbReference>
<keyword evidence="7 10" id="KW-0406">Ion transport</keyword>
<evidence type="ECO:0000259" key="11">
    <source>
        <dbReference type="Pfam" id="PF00999"/>
    </source>
</evidence>
<keyword evidence="3 10" id="KW-1003">Cell membrane</keyword>
<proteinExistence type="inferred from homology"/>
<comment type="function">
    <text evidence="10">Na(+)/H(+) antiporter that extrudes sodium in exchange for external protons.</text>
</comment>
<comment type="subcellular location">
    <subcellularLocation>
        <location evidence="1 10">Cell membrane</location>
        <topology evidence="1 10">Multi-pass membrane protein</topology>
    </subcellularLocation>
</comment>
<feature type="transmembrane region" description="Helical" evidence="10">
    <location>
        <begin position="6"/>
        <end position="22"/>
    </location>
</feature>
<reference evidence="12 13" key="1">
    <citation type="journal article" date="2019" name="Genome Biol. Evol.">
        <title>Day and night: Metabolic profiles and evolutionary relationships of six axenic non-marine cyanobacteria.</title>
        <authorList>
            <person name="Will S.E."/>
            <person name="Henke P."/>
            <person name="Boedeker C."/>
            <person name="Huang S."/>
            <person name="Brinkmann H."/>
            <person name="Rohde M."/>
            <person name="Jarek M."/>
            <person name="Friedl T."/>
            <person name="Seufert S."/>
            <person name="Schumacher M."/>
            <person name="Overmann J."/>
            <person name="Neumann-Schaal M."/>
            <person name="Petersen J."/>
        </authorList>
    </citation>
    <scope>NUCLEOTIDE SEQUENCE [LARGE SCALE GENOMIC DNA]</scope>
    <source>
        <strain evidence="12 13">SAG 39.79</strain>
    </source>
</reference>
<dbReference type="Pfam" id="PF00999">
    <property type="entry name" value="Na_H_Exchanger"/>
    <property type="match status" value="1"/>
</dbReference>
<feature type="transmembrane region" description="Helical" evidence="10">
    <location>
        <begin position="55"/>
        <end position="72"/>
    </location>
</feature>
<feature type="transmembrane region" description="Helical" evidence="10">
    <location>
        <begin position="29"/>
        <end position="49"/>
    </location>
</feature>
<evidence type="ECO:0000256" key="8">
    <source>
        <dbReference type="ARBA" id="ARBA00023136"/>
    </source>
</evidence>
<evidence type="ECO:0000256" key="3">
    <source>
        <dbReference type="ARBA" id="ARBA00022475"/>
    </source>
</evidence>
<dbReference type="GO" id="GO:0098719">
    <property type="term" value="P:sodium ion import across plasma membrane"/>
    <property type="evidence" value="ECO:0007669"/>
    <property type="project" value="TreeGrafter"/>
</dbReference>
<dbReference type="AlphaFoldDB" id="A0AB37U8Z7"/>
<feature type="transmembrane region" description="Helical" evidence="10">
    <location>
        <begin position="184"/>
        <end position="206"/>
    </location>
</feature>
<dbReference type="InterPro" id="IPR004705">
    <property type="entry name" value="Cation/H_exchanger_CPA1_bac"/>
</dbReference>
<name>A0AB37U8Z7_9CYAN</name>
<dbReference type="GO" id="GO:0015386">
    <property type="term" value="F:potassium:proton antiporter activity"/>
    <property type="evidence" value="ECO:0007669"/>
    <property type="project" value="TreeGrafter"/>
</dbReference>
<evidence type="ECO:0000256" key="5">
    <source>
        <dbReference type="ARBA" id="ARBA00022989"/>
    </source>
</evidence>
<evidence type="ECO:0000313" key="13">
    <source>
        <dbReference type="Proteomes" id="UP000282574"/>
    </source>
</evidence>
<comment type="similarity">
    <text evidence="10">Belongs to the monovalent cation:proton antiporter 1 (CPA1) transporter (TC 2.A.36) family.</text>
</comment>
<keyword evidence="2 10" id="KW-0813">Transport</keyword>
<keyword evidence="6 10" id="KW-0915">Sodium</keyword>
<feature type="transmembrane region" description="Helical" evidence="10">
    <location>
        <begin position="345"/>
        <end position="370"/>
    </location>
</feature>
<evidence type="ECO:0000256" key="7">
    <source>
        <dbReference type="ARBA" id="ARBA00023065"/>
    </source>
</evidence>
<feature type="transmembrane region" description="Helical" evidence="10">
    <location>
        <begin position="218"/>
        <end position="246"/>
    </location>
</feature>
<dbReference type="GO" id="GO:0051453">
    <property type="term" value="P:regulation of intracellular pH"/>
    <property type="evidence" value="ECO:0007669"/>
    <property type="project" value="TreeGrafter"/>
</dbReference>
<dbReference type="GO" id="GO:0015385">
    <property type="term" value="F:sodium:proton antiporter activity"/>
    <property type="evidence" value="ECO:0007669"/>
    <property type="project" value="InterPro"/>
</dbReference>
<keyword evidence="5 10" id="KW-1133">Transmembrane helix</keyword>
<feature type="transmembrane region" description="Helical" evidence="10">
    <location>
        <begin position="382"/>
        <end position="405"/>
    </location>
</feature>
<dbReference type="InterPro" id="IPR018422">
    <property type="entry name" value="Cation/H_exchanger_CPA1"/>
</dbReference>
<protein>
    <submittedName>
        <fullName evidence="12">Na+/H+ antiporter</fullName>
    </submittedName>
</protein>
<dbReference type="PANTHER" id="PTHR10110">
    <property type="entry name" value="SODIUM/HYDROGEN EXCHANGER"/>
    <property type="match status" value="1"/>
</dbReference>
<dbReference type="InterPro" id="IPR006153">
    <property type="entry name" value="Cation/H_exchanger_TM"/>
</dbReference>
<dbReference type="Proteomes" id="UP000282574">
    <property type="component" value="Unassembled WGS sequence"/>
</dbReference>
<dbReference type="RefSeq" id="WP_106166690.1">
    <property type="nucleotide sequence ID" value="NZ_JAVKZF010000010.1"/>
</dbReference>